<dbReference type="Proteomes" id="UP000324585">
    <property type="component" value="Unassembled WGS sequence"/>
</dbReference>
<dbReference type="PANTHER" id="PTHR44472:SF1">
    <property type="entry name" value="DDB1 AND CUL4 ASSOCIATED FACTOR 4"/>
    <property type="match status" value="1"/>
</dbReference>
<organism evidence="4 5">
    <name type="scientific">Porphyridium purpureum</name>
    <name type="common">Red alga</name>
    <name type="synonym">Porphyridium cruentum</name>
    <dbReference type="NCBI Taxonomy" id="35688"/>
    <lineage>
        <taxon>Eukaryota</taxon>
        <taxon>Rhodophyta</taxon>
        <taxon>Bangiophyceae</taxon>
        <taxon>Porphyridiales</taxon>
        <taxon>Porphyridiaceae</taxon>
        <taxon>Porphyridium</taxon>
    </lineage>
</organism>
<dbReference type="EMBL" id="VRMN01000010">
    <property type="protein sequence ID" value="KAA8492114.1"/>
    <property type="molecule type" value="Genomic_DNA"/>
</dbReference>
<evidence type="ECO:0000313" key="4">
    <source>
        <dbReference type="EMBL" id="KAA8492114.1"/>
    </source>
</evidence>
<protein>
    <submittedName>
        <fullName evidence="4">Uncharacterized protein</fullName>
    </submittedName>
</protein>
<evidence type="ECO:0000256" key="3">
    <source>
        <dbReference type="PROSITE-ProRule" id="PRU00221"/>
    </source>
</evidence>
<dbReference type="PANTHER" id="PTHR44472">
    <property type="entry name" value="DDB1- AND CUL4-ASSOCIATED FACTOR 4-RELATED"/>
    <property type="match status" value="1"/>
</dbReference>
<dbReference type="SUPFAM" id="SSF50978">
    <property type="entry name" value="WD40 repeat-like"/>
    <property type="match status" value="1"/>
</dbReference>
<evidence type="ECO:0000256" key="1">
    <source>
        <dbReference type="ARBA" id="ARBA00022574"/>
    </source>
</evidence>
<dbReference type="AlphaFoldDB" id="A0A5J4YN38"/>
<accession>A0A5J4YN38</accession>
<comment type="caution">
    <text evidence="4">The sequence shown here is derived from an EMBL/GenBank/DDBJ whole genome shotgun (WGS) entry which is preliminary data.</text>
</comment>
<keyword evidence="5" id="KW-1185">Reference proteome</keyword>
<dbReference type="InterPro" id="IPR036322">
    <property type="entry name" value="WD40_repeat_dom_sf"/>
</dbReference>
<dbReference type="InterPro" id="IPR015943">
    <property type="entry name" value="WD40/YVTN_repeat-like_dom_sf"/>
</dbReference>
<name>A0A5J4YN38_PORPP</name>
<dbReference type="OrthoDB" id="239865at2759"/>
<evidence type="ECO:0000256" key="2">
    <source>
        <dbReference type="ARBA" id="ARBA00022737"/>
    </source>
</evidence>
<gene>
    <name evidence="4" type="ORF">FVE85_3552</name>
</gene>
<reference evidence="5" key="1">
    <citation type="journal article" date="2019" name="Nat. Commun.">
        <title>Expansion of phycobilisome linker gene families in mesophilic red algae.</title>
        <authorList>
            <person name="Lee J."/>
            <person name="Kim D."/>
            <person name="Bhattacharya D."/>
            <person name="Yoon H.S."/>
        </authorList>
    </citation>
    <scope>NUCLEOTIDE SEQUENCE [LARGE SCALE GENOMIC DNA]</scope>
    <source>
        <strain evidence="5">CCMP 1328</strain>
    </source>
</reference>
<keyword evidence="1 3" id="KW-0853">WD repeat</keyword>
<dbReference type="InterPro" id="IPR001680">
    <property type="entry name" value="WD40_rpt"/>
</dbReference>
<evidence type="ECO:0000313" key="5">
    <source>
        <dbReference type="Proteomes" id="UP000324585"/>
    </source>
</evidence>
<feature type="repeat" description="WD" evidence="3">
    <location>
        <begin position="405"/>
        <end position="446"/>
    </location>
</feature>
<proteinExistence type="predicted"/>
<keyword evidence="2" id="KW-0677">Repeat</keyword>
<dbReference type="InterPro" id="IPR052254">
    <property type="entry name" value="CUL4-DDB1_E3_ligase_receptor"/>
</dbReference>
<dbReference type="Gene3D" id="2.130.10.10">
    <property type="entry name" value="YVTN repeat-like/Quinoprotein amine dehydrogenase"/>
    <property type="match status" value="1"/>
</dbReference>
<dbReference type="PROSITE" id="PS50082">
    <property type="entry name" value="WD_REPEATS_2"/>
    <property type="match status" value="1"/>
</dbReference>
<sequence>MRIDGYWRDEATGRYYRIDGAPESIAKKMRVRALGSEPEHMEARSKLPQQVKGTARHALRTQNVDATQAGQVKGVRAEVSHTPSLLLQRQINGSRVETTIVRRKACAYLRSVRVESQNDSQIQRQYQSQEQENSALQSQRQCGYCLACQAHLPPRSPARVLDQASAYEFDHKHGTRGTQTRRELHCQLEIKPSIPRNQLQLTFSDVLRPADGTQLVGTCDRFPAFHVFRETYSISLSCPDPASAAVCLGRKDKCMLLTLRERGSAPTTAPMNVASHRRLQRDFSFRSDVLDLPGHDIFCSSLKLDDACSSERSSLLAGSRQGKLILAHLRNNRFERNGGGASWQIGEKESVIDVLWSTQSPGYAFYTSRTCVSSSTNRARTLDASSSDALCMWDLRYMRRPALTFARHVNDFKRLKLFESGEYLISPGSDRCVRTWDTRTGDLVVEQRYSTQPVTYAEMYEIPQRDPSGSSTHTSARLVCSGASPAGCLWLENWKPVLLARHHEPE</sequence>